<dbReference type="GO" id="GO:0003700">
    <property type="term" value="F:DNA-binding transcription factor activity"/>
    <property type="evidence" value="ECO:0007669"/>
    <property type="project" value="TreeGrafter"/>
</dbReference>
<dbReference type="PROSITE" id="PS00356">
    <property type="entry name" value="HTH_LACI_1"/>
    <property type="match status" value="1"/>
</dbReference>
<dbReference type="InterPro" id="IPR028082">
    <property type="entry name" value="Peripla_BP_I"/>
</dbReference>
<dbReference type="Pfam" id="PF13377">
    <property type="entry name" value="Peripla_BP_3"/>
    <property type="match status" value="1"/>
</dbReference>
<dbReference type="Pfam" id="PF00356">
    <property type="entry name" value="LacI"/>
    <property type="match status" value="1"/>
</dbReference>
<dbReference type="Gene3D" id="3.40.50.2300">
    <property type="match status" value="2"/>
</dbReference>
<dbReference type="InterPro" id="IPR010982">
    <property type="entry name" value="Lambda_DNA-bd_dom_sf"/>
</dbReference>
<keyword evidence="2" id="KW-0238">DNA-binding</keyword>
<dbReference type="RefSeq" id="WP_184746917.1">
    <property type="nucleotide sequence ID" value="NZ_JACHGJ010000004.1"/>
</dbReference>
<dbReference type="Proteomes" id="UP000587760">
    <property type="component" value="Unassembled WGS sequence"/>
</dbReference>
<gene>
    <name evidence="5" type="ORF">HNR50_002319</name>
</gene>
<accession>A0A841RA78</accession>
<dbReference type="PRINTS" id="PR00036">
    <property type="entry name" value="HTHLACI"/>
</dbReference>
<dbReference type="SUPFAM" id="SSF47413">
    <property type="entry name" value="lambda repressor-like DNA-binding domains"/>
    <property type="match status" value="1"/>
</dbReference>
<keyword evidence="1" id="KW-0805">Transcription regulation</keyword>
<dbReference type="SMART" id="SM00354">
    <property type="entry name" value="HTH_LACI"/>
    <property type="match status" value="1"/>
</dbReference>
<evidence type="ECO:0000313" key="5">
    <source>
        <dbReference type="EMBL" id="MBB6480646.1"/>
    </source>
</evidence>
<evidence type="ECO:0000256" key="2">
    <source>
        <dbReference type="ARBA" id="ARBA00023125"/>
    </source>
</evidence>
<dbReference type="EMBL" id="JACHGJ010000004">
    <property type="protein sequence ID" value="MBB6480646.1"/>
    <property type="molecule type" value="Genomic_DNA"/>
</dbReference>
<reference evidence="5 6" key="1">
    <citation type="submission" date="2020-08" db="EMBL/GenBank/DDBJ databases">
        <title>Genomic Encyclopedia of Type Strains, Phase IV (KMG-IV): sequencing the most valuable type-strain genomes for metagenomic binning, comparative biology and taxonomic classification.</title>
        <authorList>
            <person name="Goeker M."/>
        </authorList>
    </citation>
    <scope>NUCLEOTIDE SEQUENCE [LARGE SCALE GENOMIC DNA]</scope>
    <source>
        <strain evidence="5 6">DSM 2461</strain>
    </source>
</reference>
<dbReference type="AlphaFoldDB" id="A0A841RA78"/>
<dbReference type="PROSITE" id="PS50932">
    <property type="entry name" value="HTH_LACI_2"/>
    <property type="match status" value="1"/>
</dbReference>
<keyword evidence="6" id="KW-1185">Reference proteome</keyword>
<dbReference type="InterPro" id="IPR000843">
    <property type="entry name" value="HTH_LacI"/>
</dbReference>
<evidence type="ECO:0000313" key="6">
    <source>
        <dbReference type="Proteomes" id="UP000587760"/>
    </source>
</evidence>
<keyword evidence="3" id="KW-0804">Transcription</keyword>
<dbReference type="SUPFAM" id="SSF53822">
    <property type="entry name" value="Periplasmic binding protein-like I"/>
    <property type="match status" value="1"/>
</dbReference>
<sequence>MNIYDIAKLAGVSYATVSRVINNKDDVKQETRERVQKILDEHGYLPNSFARGLSMSGMKLIGILLIDVRNLHHSNTAFHIETEFAKFGYTSFIAGCGLDNTKQEEYLRVMASRNVDGLVLIGSRFQNEETRKNIKKYFSGKPVVIANGYLDLPNVCGIVDEERKAVAGVVDLLVSRGHRNIAFVNDYVTFSAQEKEAGFMEGIERNNILYNENNIRHIKTDIDVSIVESEKLFSLNRDITAAIYSEDLMAVGGVKACGRLNLKIPDDISIIGFNNSIYSDVSTPRISTIDNKRYDLGAKCTDALYAMLKGKKVEPVVKIIPELIHKETTNLIE</sequence>
<comment type="caution">
    <text evidence="5">The sequence shown here is derived from an EMBL/GenBank/DDBJ whole genome shotgun (WGS) entry which is preliminary data.</text>
</comment>
<dbReference type="GO" id="GO:0000976">
    <property type="term" value="F:transcription cis-regulatory region binding"/>
    <property type="evidence" value="ECO:0007669"/>
    <property type="project" value="TreeGrafter"/>
</dbReference>
<dbReference type="Gene3D" id="1.10.260.40">
    <property type="entry name" value="lambda repressor-like DNA-binding domains"/>
    <property type="match status" value="1"/>
</dbReference>
<proteinExistence type="predicted"/>
<dbReference type="CDD" id="cd01392">
    <property type="entry name" value="HTH_LacI"/>
    <property type="match status" value="1"/>
</dbReference>
<dbReference type="PANTHER" id="PTHR30146:SF109">
    <property type="entry name" value="HTH-TYPE TRANSCRIPTIONAL REGULATOR GALS"/>
    <property type="match status" value="1"/>
</dbReference>
<dbReference type="InterPro" id="IPR046335">
    <property type="entry name" value="LacI/GalR-like_sensor"/>
</dbReference>
<dbReference type="CDD" id="cd06267">
    <property type="entry name" value="PBP1_LacI_sugar_binding-like"/>
    <property type="match status" value="1"/>
</dbReference>
<organism evidence="5 6">
    <name type="scientific">Spirochaeta isovalerica</name>
    <dbReference type="NCBI Taxonomy" id="150"/>
    <lineage>
        <taxon>Bacteria</taxon>
        <taxon>Pseudomonadati</taxon>
        <taxon>Spirochaetota</taxon>
        <taxon>Spirochaetia</taxon>
        <taxon>Spirochaetales</taxon>
        <taxon>Spirochaetaceae</taxon>
        <taxon>Spirochaeta</taxon>
    </lineage>
</organism>
<feature type="domain" description="HTH lacI-type" evidence="4">
    <location>
        <begin position="1"/>
        <end position="55"/>
    </location>
</feature>
<protein>
    <submittedName>
        <fullName evidence="5">LacI family transcriptional regulator</fullName>
    </submittedName>
</protein>
<evidence type="ECO:0000256" key="3">
    <source>
        <dbReference type="ARBA" id="ARBA00023163"/>
    </source>
</evidence>
<evidence type="ECO:0000259" key="4">
    <source>
        <dbReference type="PROSITE" id="PS50932"/>
    </source>
</evidence>
<evidence type="ECO:0000256" key="1">
    <source>
        <dbReference type="ARBA" id="ARBA00023015"/>
    </source>
</evidence>
<dbReference type="PANTHER" id="PTHR30146">
    <property type="entry name" value="LACI-RELATED TRANSCRIPTIONAL REPRESSOR"/>
    <property type="match status" value="1"/>
</dbReference>
<name>A0A841RA78_9SPIO</name>